<gene>
    <name evidence="6" type="ORF">E0L32_009084</name>
</gene>
<dbReference type="RefSeq" id="XP_030991456.1">
    <property type="nucleotide sequence ID" value="XM_031144010.1"/>
</dbReference>
<dbReference type="InParanoid" id="A0A507AI40"/>
<dbReference type="Pfam" id="PF00202">
    <property type="entry name" value="Aminotran_3"/>
    <property type="match status" value="1"/>
</dbReference>
<dbReference type="GO" id="GO:0004587">
    <property type="term" value="F:ornithine aminotransferase activity"/>
    <property type="evidence" value="ECO:0007669"/>
    <property type="project" value="UniProtKB-EC"/>
</dbReference>
<evidence type="ECO:0000256" key="1">
    <source>
        <dbReference type="ARBA" id="ARBA00001933"/>
    </source>
</evidence>
<dbReference type="InterPro" id="IPR015424">
    <property type="entry name" value="PyrdxlP-dep_Trfase"/>
</dbReference>
<dbReference type="AlphaFoldDB" id="A0A507AI40"/>
<evidence type="ECO:0000256" key="4">
    <source>
        <dbReference type="RuleBase" id="RU003560"/>
    </source>
</evidence>
<dbReference type="PROSITE" id="PS00600">
    <property type="entry name" value="AA_TRANSFER_CLASS_3"/>
    <property type="match status" value="1"/>
</dbReference>
<dbReference type="GO" id="GO:0010121">
    <property type="term" value="P:L-arginine catabolic process to proline via ornithine"/>
    <property type="evidence" value="ECO:0007669"/>
    <property type="project" value="TreeGrafter"/>
</dbReference>
<dbReference type="PANTHER" id="PTHR11986">
    <property type="entry name" value="AMINOTRANSFERASE CLASS III"/>
    <property type="match status" value="1"/>
</dbReference>
<evidence type="ECO:0000313" key="7">
    <source>
        <dbReference type="Proteomes" id="UP000319257"/>
    </source>
</evidence>
<accession>A0A507AI40</accession>
<protein>
    <recommendedName>
        <fullName evidence="5">Ornithine aminotransferase</fullName>
        <ecNumber evidence="5">2.6.1.13</ecNumber>
    </recommendedName>
</protein>
<dbReference type="STRING" id="1093900.A0A507AI40"/>
<keyword evidence="5" id="KW-0032">Aminotransferase</keyword>
<sequence length="355" mass="37813">MGSLPFPTKTAEVNHDYDTYIAGGFAPLPMFKYDRFVALTSGGEAVDAALKIARKWGCLTKGIAPDQCFIMSTTACYHGVGLSPLSLASKKSPRTVSPSGQIIRFGNLDDVRRAFEADGDRIAAFILEPIQGASGVFVPPEDYLPGLAGLCREHNILLITDEIQTGLGRCGFPLYHMKFNIKPDLVILGKGLGGGLHPISGVLGNNSVMELLDPYEVGSTMAANPPGCAAALAALDVLEEENLAARATGMGQVLIDTIKSLNPPHVKEYMGCGLLWAVVIEEKPPMVTSRRVVALLTQRGLLANAIKGGRIRLCPPLNIEEDLVVKGAKMVAQALFDVESHPLGLPGEVVPLKYA</sequence>
<dbReference type="OrthoDB" id="10261433at2759"/>
<dbReference type="UniPathway" id="UPA00098">
    <property type="reaction ID" value="UER00358"/>
</dbReference>
<comment type="caution">
    <text evidence="6">The sequence shown here is derived from an EMBL/GenBank/DDBJ whole genome shotgun (WGS) entry which is preliminary data.</text>
</comment>
<keyword evidence="5" id="KW-0808">Transferase</keyword>
<comment type="pathway">
    <text evidence="5">Amino-acid biosynthesis; L-proline biosynthesis; L-glutamate 5-semialdehyde from L-ornithine: step 1/1.</text>
</comment>
<evidence type="ECO:0000313" key="6">
    <source>
        <dbReference type="EMBL" id="TPX09745.1"/>
    </source>
</evidence>
<name>A0A507AI40_9PEZI</name>
<comment type="cofactor">
    <cofactor evidence="1 5">
        <name>pyridoxal 5'-phosphate</name>
        <dbReference type="ChEBI" id="CHEBI:597326"/>
    </cofactor>
</comment>
<proteinExistence type="inferred from homology"/>
<evidence type="ECO:0000256" key="2">
    <source>
        <dbReference type="ARBA" id="ARBA00008954"/>
    </source>
</evidence>
<dbReference type="GO" id="GO:0055129">
    <property type="term" value="P:L-proline biosynthetic process"/>
    <property type="evidence" value="ECO:0007669"/>
    <property type="project" value="UniProtKB-UniPathway"/>
</dbReference>
<dbReference type="Gene3D" id="3.90.1150.10">
    <property type="entry name" value="Aspartate Aminotransferase, domain 1"/>
    <property type="match status" value="1"/>
</dbReference>
<dbReference type="InterPro" id="IPR015421">
    <property type="entry name" value="PyrdxlP-dep_Trfase_major"/>
</dbReference>
<reference evidence="6 7" key="1">
    <citation type="submission" date="2019-06" db="EMBL/GenBank/DDBJ databases">
        <title>Draft genome sequence of the filamentous fungus Phialemoniopsis curvata isolated from diesel fuel.</title>
        <authorList>
            <person name="Varaljay V.A."/>
            <person name="Lyon W.J."/>
            <person name="Crouch A.L."/>
            <person name="Drake C.E."/>
            <person name="Hollomon J.M."/>
            <person name="Nadeau L.J."/>
            <person name="Nunn H.S."/>
            <person name="Stevenson B.S."/>
            <person name="Bojanowski C.L."/>
            <person name="Crookes-Goodson W.J."/>
        </authorList>
    </citation>
    <scope>NUCLEOTIDE SEQUENCE [LARGE SCALE GENOMIC DNA]</scope>
    <source>
        <strain evidence="6 7">D216</strain>
    </source>
</reference>
<dbReference type="InterPro" id="IPR049704">
    <property type="entry name" value="Aminotrans_3_PPA_site"/>
</dbReference>
<evidence type="ECO:0000256" key="5">
    <source>
        <dbReference type="RuleBase" id="RU365036"/>
    </source>
</evidence>
<dbReference type="InterPro" id="IPR050103">
    <property type="entry name" value="Class-III_PLP-dep_AT"/>
</dbReference>
<dbReference type="InterPro" id="IPR005814">
    <property type="entry name" value="Aminotrans_3"/>
</dbReference>
<dbReference type="EC" id="2.6.1.13" evidence="5"/>
<dbReference type="GO" id="GO:0042802">
    <property type="term" value="F:identical protein binding"/>
    <property type="evidence" value="ECO:0007669"/>
    <property type="project" value="TreeGrafter"/>
</dbReference>
<dbReference type="GO" id="GO:0005737">
    <property type="term" value="C:cytoplasm"/>
    <property type="evidence" value="ECO:0007669"/>
    <property type="project" value="TreeGrafter"/>
</dbReference>
<keyword evidence="7" id="KW-1185">Reference proteome</keyword>
<dbReference type="GO" id="GO:0030170">
    <property type="term" value="F:pyridoxal phosphate binding"/>
    <property type="evidence" value="ECO:0007669"/>
    <property type="project" value="InterPro"/>
</dbReference>
<keyword evidence="3 4" id="KW-0663">Pyridoxal phosphate</keyword>
<dbReference type="SUPFAM" id="SSF53383">
    <property type="entry name" value="PLP-dependent transferases"/>
    <property type="match status" value="1"/>
</dbReference>
<dbReference type="GO" id="GO:0019544">
    <property type="term" value="P:L-arginine catabolic process to L-glutamate"/>
    <property type="evidence" value="ECO:0007669"/>
    <property type="project" value="TreeGrafter"/>
</dbReference>
<evidence type="ECO:0000256" key="3">
    <source>
        <dbReference type="ARBA" id="ARBA00022898"/>
    </source>
</evidence>
<organism evidence="6 7">
    <name type="scientific">Thyridium curvatum</name>
    <dbReference type="NCBI Taxonomy" id="1093900"/>
    <lineage>
        <taxon>Eukaryota</taxon>
        <taxon>Fungi</taxon>
        <taxon>Dikarya</taxon>
        <taxon>Ascomycota</taxon>
        <taxon>Pezizomycotina</taxon>
        <taxon>Sordariomycetes</taxon>
        <taxon>Sordariomycetidae</taxon>
        <taxon>Thyridiales</taxon>
        <taxon>Thyridiaceae</taxon>
        <taxon>Thyridium</taxon>
    </lineage>
</organism>
<dbReference type="GeneID" id="41976531"/>
<dbReference type="EMBL" id="SKBQ01000063">
    <property type="protein sequence ID" value="TPX09745.1"/>
    <property type="molecule type" value="Genomic_DNA"/>
</dbReference>
<dbReference type="Gene3D" id="3.40.640.10">
    <property type="entry name" value="Type I PLP-dependent aspartate aminotransferase-like (Major domain)"/>
    <property type="match status" value="1"/>
</dbReference>
<dbReference type="PANTHER" id="PTHR11986:SF18">
    <property type="entry name" value="ORNITHINE AMINOTRANSFERASE, MITOCHONDRIAL"/>
    <property type="match status" value="1"/>
</dbReference>
<comment type="similarity">
    <text evidence="2 4">Belongs to the class-III pyridoxal-phosphate-dependent aminotransferase family.</text>
</comment>
<comment type="catalytic activity">
    <reaction evidence="5">
        <text>a 2-oxocarboxylate + L-ornithine = L-glutamate 5-semialdehyde + an L-alpha-amino acid</text>
        <dbReference type="Rhea" id="RHEA:13877"/>
        <dbReference type="ChEBI" id="CHEBI:35179"/>
        <dbReference type="ChEBI" id="CHEBI:46911"/>
        <dbReference type="ChEBI" id="CHEBI:58066"/>
        <dbReference type="ChEBI" id="CHEBI:59869"/>
        <dbReference type="EC" id="2.6.1.13"/>
    </reaction>
</comment>
<dbReference type="Proteomes" id="UP000319257">
    <property type="component" value="Unassembled WGS sequence"/>
</dbReference>
<dbReference type="InterPro" id="IPR015422">
    <property type="entry name" value="PyrdxlP-dep_Trfase_small"/>
</dbReference>